<dbReference type="InterPro" id="IPR021520">
    <property type="entry name" value="Stealth_CR2"/>
</dbReference>
<keyword evidence="2" id="KW-0808">Transferase</keyword>
<dbReference type="EMBL" id="JBHTMV010000004">
    <property type="protein sequence ID" value="MFD1294334.1"/>
    <property type="molecule type" value="Genomic_DNA"/>
</dbReference>
<name>A0ABW3WPY0_9FLAO</name>
<organism evidence="6 7">
    <name type="scientific">Lutibacter holmesii</name>
    <dbReference type="NCBI Taxonomy" id="1137985"/>
    <lineage>
        <taxon>Bacteria</taxon>
        <taxon>Pseudomonadati</taxon>
        <taxon>Bacteroidota</taxon>
        <taxon>Flavobacteriia</taxon>
        <taxon>Flavobacteriales</taxon>
        <taxon>Flavobacteriaceae</taxon>
        <taxon>Lutibacter</taxon>
    </lineage>
</organism>
<evidence type="ECO:0000313" key="6">
    <source>
        <dbReference type="EMBL" id="MFD1294334.1"/>
    </source>
</evidence>
<dbReference type="Pfam" id="PF17101">
    <property type="entry name" value="Stealth_CR1"/>
    <property type="match status" value="1"/>
</dbReference>
<gene>
    <name evidence="6" type="ORF">ACFQ5N_10850</name>
</gene>
<feature type="domain" description="Stealth protein CR1 conserved region 1" evidence="5">
    <location>
        <begin position="9"/>
        <end position="34"/>
    </location>
</feature>
<evidence type="ECO:0000259" key="5">
    <source>
        <dbReference type="Pfam" id="PF17101"/>
    </source>
</evidence>
<dbReference type="PANTHER" id="PTHR24045">
    <property type="match status" value="1"/>
</dbReference>
<feature type="domain" description="Stealth protein CR2 conserved region 2" evidence="4">
    <location>
        <begin position="46"/>
        <end position="154"/>
    </location>
</feature>
<dbReference type="InterPro" id="IPR047141">
    <property type="entry name" value="Stealth"/>
</dbReference>
<evidence type="ECO:0000256" key="1">
    <source>
        <dbReference type="ARBA" id="ARBA00007583"/>
    </source>
</evidence>
<keyword evidence="7" id="KW-1185">Reference proteome</keyword>
<dbReference type="PANTHER" id="PTHR24045:SF0">
    <property type="entry name" value="N-ACETYLGLUCOSAMINE-1-PHOSPHOTRANSFERASE SUBUNITS ALPHA_BETA"/>
    <property type="match status" value="1"/>
</dbReference>
<protein>
    <submittedName>
        <fullName evidence="6">Stealth family protein</fullName>
    </submittedName>
</protein>
<dbReference type="Proteomes" id="UP001597241">
    <property type="component" value="Unassembled WGS sequence"/>
</dbReference>
<comment type="similarity">
    <text evidence="1">Belongs to the stealth family.</text>
</comment>
<proteinExistence type="inferred from homology"/>
<keyword evidence="3" id="KW-0270">Exopolysaccharide synthesis</keyword>
<evidence type="ECO:0000256" key="3">
    <source>
        <dbReference type="ARBA" id="ARBA00023169"/>
    </source>
</evidence>
<evidence type="ECO:0000259" key="4">
    <source>
        <dbReference type="Pfam" id="PF11380"/>
    </source>
</evidence>
<evidence type="ECO:0000313" key="7">
    <source>
        <dbReference type="Proteomes" id="UP001597241"/>
    </source>
</evidence>
<comment type="caution">
    <text evidence="6">The sequence shown here is derived from an EMBL/GenBank/DDBJ whole genome shotgun (WGS) entry which is preliminary data.</text>
</comment>
<accession>A0ABW3WPY0</accession>
<reference evidence="7" key="1">
    <citation type="journal article" date="2019" name="Int. J. Syst. Evol. Microbiol.">
        <title>The Global Catalogue of Microorganisms (GCM) 10K type strain sequencing project: providing services to taxonomists for standard genome sequencing and annotation.</title>
        <authorList>
            <consortium name="The Broad Institute Genomics Platform"/>
            <consortium name="The Broad Institute Genome Sequencing Center for Infectious Disease"/>
            <person name="Wu L."/>
            <person name="Ma J."/>
        </authorList>
    </citation>
    <scope>NUCLEOTIDE SEQUENCE [LARGE SCALE GENOMIC DNA]</scope>
    <source>
        <strain evidence="7">CCUG 62221</strain>
    </source>
</reference>
<dbReference type="Pfam" id="PF11380">
    <property type="entry name" value="Stealth_CR2"/>
    <property type="match status" value="1"/>
</dbReference>
<dbReference type="RefSeq" id="WP_386809523.1">
    <property type="nucleotide sequence ID" value="NZ_JBHTMV010000004.1"/>
</dbReference>
<evidence type="ECO:0000256" key="2">
    <source>
        <dbReference type="ARBA" id="ARBA00022679"/>
    </source>
</evidence>
<dbReference type="InterPro" id="IPR031358">
    <property type="entry name" value="Stealth_CR1"/>
</dbReference>
<sequence length="324" mass="38393">MIENDKIQMPVDVVITWVDGEDEQHIKTMAPYISGDASSCKKFRTRFDQVDEIKFTVDSILKFAPFIRNIFIVTDNQIPAFLTSEKTKDKYANVSIVDHKEIFTGYEDFLPTFNCRPIETQLYKIPNLAEHFIYFNDDMFLIKPVKLTDFFINNVPVLRGKWLLFEEDRLVKKAKNLIKGSKKERKAGHKLAQQKGAKLAGFKKYYKFHHTPFPFRKSTFENYFSKNRNHELENVKHRFRTNKQFTPQSLINHIEIKNKTCVLKDDYQLIYIQSYKKPLLYYKMLLNKAQSNSNTLFICLQSLDQCSKNKLKYFENWSEKILKS</sequence>